<dbReference type="PANTHER" id="PTHR45527:SF1">
    <property type="entry name" value="FATTY ACID SYNTHASE"/>
    <property type="match status" value="1"/>
</dbReference>
<feature type="domain" description="AMP-dependent synthetase/ligase" evidence="2">
    <location>
        <begin position="5"/>
        <end position="97"/>
    </location>
</feature>
<proteinExistence type="predicted"/>
<name>A0A939SP22_SERMA</name>
<reference evidence="3" key="1">
    <citation type="submission" date="2021-03" db="EMBL/GenBank/DDBJ databases">
        <title>Molecular epidemiology and mechanisms of colistin and carbapenem resistance in Enterobacteriaceae from clinical isolates, the environment and porcine samples in Pretoria, South Africa.</title>
        <authorList>
            <person name="Bogoshi D."/>
            <person name="Mbelle N.M."/>
            <person name="Naidoo V."/>
            <person name="Osei Sekyere J."/>
        </authorList>
    </citation>
    <scope>NUCLEOTIDE SEQUENCE</scope>
    <source>
        <strain evidence="3">C080</strain>
    </source>
</reference>
<feature type="region of interest" description="Disordered" evidence="1">
    <location>
        <begin position="92"/>
        <end position="115"/>
    </location>
</feature>
<dbReference type="InterPro" id="IPR020845">
    <property type="entry name" value="AMP-binding_CS"/>
</dbReference>
<evidence type="ECO:0000256" key="1">
    <source>
        <dbReference type="SAM" id="MobiDB-lite"/>
    </source>
</evidence>
<dbReference type="Pfam" id="PF00501">
    <property type="entry name" value="AMP-binding"/>
    <property type="match status" value="1"/>
</dbReference>
<dbReference type="InterPro" id="IPR000873">
    <property type="entry name" value="AMP-dep_synth/lig_dom"/>
</dbReference>
<dbReference type="SUPFAM" id="SSF56801">
    <property type="entry name" value="Acetyl-CoA synthetase-like"/>
    <property type="match status" value="1"/>
</dbReference>
<dbReference type="AlphaFoldDB" id="A0A939SP22"/>
<evidence type="ECO:0000313" key="3">
    <source>
        <dbReference type="EMBL" id="MBO2007284.1"/>
    </source>
</evidence>
<evidence type="ECO:0000259" key="2">
    <source>
        <dbReference type="Pfam" id="PF00501"/>
    </source>
</evidence>
<dbReference type="PANTHER" id="PTHR45527">
    <property type="entry name" value="NONRIBOSOMAL PEPTIDE SYNTHETASE"/>
    <property type="match status" value="1"/>
</dbReference>
<dbReference type="GO" id="GO:0044550">
    <property type="term" value="P:secondary metabolite biosynthetic process"/>
    <property type="evidence" value="ECO:0007669"/>
    <property type="project" value="TreeGrafter"/>
</dbReference>
<dbReference type="PROSITE" id="PS00455">
    <property type="entry name" value="AMP_BINDING"/>
    <property type="match status" value="1"/>
</dbReference>
<dbReference type="GO" id="GO:0031177">
    <property type="term" value="F:phosphopantetheine binding"/>
    <property type="evidence" value="ECO:0007669"/>
    <property type="project" value="TreeGrafter"/>
</dbReference>
<dbReference type="Gene3D" id="3.40.50.980">
    <property type="match status" value="1"/>
</dbReference>
<dbReference type="GO" id="GO:0005737">
    <property type="term" value="C:cytoplasm"/>
    <property type="evidence" value="ECO:0007669"/>
    <property type="project" value="TreeGrafter"/>
</dbReference>
<dbReference type="EMBL" id="JAGETR010000166">
    <property type="protein sequence ID" value="MBO2007284.1"/>
    <property type="molecule type" value="Genomic_DNA"/>
</dbReference>
<comment type="caution">
    <text evidence="3">The sequence shown here is derived from an EMBL/GenBank/DDBJ whole genome shotgun (WGS) entry which is preliminary data.</text>
</comment>
<accession>A0A939SP22</accession>
<gene>
    <name evidence="3" type="ORF">J4732_19730</name>
</gene>
<organism evidence="3">
    <name type="scientific">Serratia marcescens</name>
    <dbReference type="NCBI Taxonomy" id="615"/>
    <lineage>
        <taxon>Bacteria</taxon>
        <taxon>Pseudomonadati</taxon>
        <taxon>Pseudomonadota</taxon>
        <taxon>Gammaproteobacteria</taxon>
        <taxon>Enterobacterales</taxon>
        <taxon>Yersiniaceae</taxon>
        <taxon>Serratia</taxon>
    </lineage>
</organism>
<dbReference type="GO" id="GO:0043041">
    <property type="term" value="P:amino acid activation for nonribosomal peptide biosynthetic process"/>
    <property type="evidence" value="ECO:0007669"/>
    <property type="project" value="TreeGrafter"/>
</dbReference>
<protein>
    <submittedName>
        <fullName evidence="3">AMP-binding protein</fullName>
    </submittedName>
</protein>
<sequence length="115" mass="12114">MRLARIELVCAQLAVIKAGRRVPIDPQLPAARRAWIADDSGACLMLTDAVGDEGIPQLTVEDRDAEGHDGNPALRVSSGATAYIMYTSGSTGTPKAVDAAPRDHASGAQQPLRHL</sequence>